<feature type="region of interest" description="Disordered" evidence="1">
    <location>
        <begin position="191"/>
        <end position="373"/>
    </location>
</feature>
<protein>
    <recommendedName>
        <fullName evidence="5">Lytic polysaccharide monooxygenase</fullName>
    </recommendedName>
</protein>
<dbReference type="HOGENOM" id="CLU_032571_1_0_1"/>
<feature type="signal peptide" evidence="2">
    <location>
        <begin position="1"/>
        <end position="19"/>
    </location>
</feature>
<proteinExistence type="predicted"/>
<dbReference type="eggNOG" id="ENOG502S005">
    <property type="taxonomic scope" value="Eukaryota"/>
</dbReference>
<dbReference type="AlphaFoldDB" id="R0JUZ9"/>
<feature type="compositionally biased region" description="Low complexity" evidence="1">
    <location>
        <begin position="269"/>
        <end position="293"/>
    </location>
</feature>
<dbReference type="RefSeq" id="XP_008030834.1">
    <property type="nucleotide sequence ID" value="XM_008032643.1"/>
</dbReference>
<dbReference type="STRING" id="671987.R0JUZ9"/>
<keyword evidence="4" id="KW-1185">Reference proteome</keyword>
<feature type="compositionally biased region" description="Low complexity" evidence="1">
    <location>
        <begin position="207"/>
        <end position="258"/>
    </location>
</feature>
<reference evidence="3 4" key="1">
    <citation type="journal article" date="2012" name="PLoS Pathog.">
        <title>Diverse lifestyles and strategies of plant pathogenesis encoded in the genomes of eighteen Dothideomycetes fungi.</title>
        <authorList>
            <person name="Ohm R.A."/>
            <person name="Feau N."/>
            <person name="Henrissat B."/>
            <person name="Schoch C.L."/>
            <person name="Horwitz B.A."/>
            <person name="Barry K.W."/>
            <person name="Condon B.J."/>
            <person name="Copeland A.C."/>
            <person name="Dhillon B."/>
            <person name="Glaser F."/>
            <person name="Hesse C.N."/>
            <person name="Kosti I."/>
            <person name="LaButti K."/>
            <person name="Lindquist E.A."/>
            <person name="Lucas S."/>
            <person name="Salamov A.A."/>
            <person name="Bradshaw R.E."/>
            <person name="Ciuffetti L."/>
            <person name="Hamelin R.C."/>
            <person name="Kema G.H.J."/>
            <person name="Lawrence C."/>
            <person name="Scott J.A."/>
            <person name="Spatafora J.W."/>
            <person name="Turgeon B.G."/>
            <person name="de Wit P.J.G.M."/>
            <person name="Zhong S."/>
            <person name="Goodwin S.B."/>
            <person name="Grigoriev I.V."/>
        </authorList>
    </citation>
    <scope>NUCLEOTIDE SEQUENCE [LARGE SCALE GENOMIC DNA]</scope>
    <source>
        <strain evidence="4">28A</strain>
    </source>
</reference>
<gene>
    <name evidence="3" type="ORF">SETTUDRAFT_165829</name>
</gene>
<evidence type="ECO:0000256" key="1">
    <source>
        <dbReference type="SAM" id="MobiDB-lite"/>
    </source>
</evidence>
<sequence>MAFRSIFMAATALVATVDAHVKMSMPVPYSVDKVDTSPITKSQYPCKSQNGFTVSQMNQMKVGETNTLKLDGTAVHGGGSCQLSVTLDTEPTANSVFKVIKSMEGGCPAVEGPADSYDFVLPDSIPNGKATFAWTWMSKLAGQAELYMNCAPIEVTGGSDDKTAFEKLPDMLVINIDKSCESVPNSAVQFPNPGSVVQKGNTNDLKPPVGSACGSSGSAPANPSSPAGGAPSPSSPAGGAPSPSSPAGGAPSPSSPAGGAPGPSPPTGGAPAPGASFPAGGAPSPAPTSVAGSKPSASPTSPAVGKPSPPTNGGGVFAPGASSAAPVPSTSTTLVTVTATPTAPAPVAPTPPVGTGSPSAPSSPSGGSGGSGTCSQNGAIVCNGANQFGICNNGNVVWQAVAAGTTCSNGNITKRGYNGRIARPRWSSRRVVN</sequence>
<dbReference type="Gene3D" id="2.70.50.70">
    <property type="match status" value="1"/>
</dbReference>
<evidence type="ECO:0008006" key="5">
    <source>
        <dbReference type="Google" id="ProtNLM"/>
    </source>
</evidence>
<organism evidence="3 4">
    <name type="scientific">Exserohilum turcicum (strain 28A)</name>
    <name type="common">Northern leaf blight fungus</name>
    <name type="synonym">Setosphaeria turcica</name>
    <dbReference type="NCBI Taxonomy" id="671987"/>
    <lineage>
        <taxon>Eukaryota</taxon>
        <taxon>Fungi</taxon>
        <taxon>Dikarya</taxon>
        <taxon>Ascomycota</taxon>
        <taxon>Pezizomycotina</taxon>
        <taxon>Dothideomycetes</taxon>
        <taxon>Pleosporomycetidae</taxon>
        <taxon>Pleosporales</taxon>
        <taxon>Pleosporineae</taxon>
        <taxon>Pleosporaceae</taxon>
        <taxon>Exserohilum</taxon>
    </lineage>
</organism>
<feature type="compositionally biased region" description="Low complexity" evidence="1">
    <location>
        <begin position="318"/>
        <end position="342"/>
    </location>
</feature>
<accession>R0JUZ9</accession>
<feature type="compositionally biased region" description="Low complexity" evidence="1">
    <location>
        <begin position="353"/>
        <end position="365"/>
    </location>
</feature>
<dbReference type="PANTHER" id="PTHR36182:SF2">
    <property type="entry name" value="LYTIC POLYSACCHARIDE MONOOXYGENASE"/>
    <property type="match status" value="1"/>
</dbReference>
<feature type="chain" id="PRO_5004353779" description="Lytic polysaccharide monooxygenase" evidence="2">
    <location>
        <begin position="20"/>
        <end position="433"/>
    </location>
</feature>
<dbReference type="PANTHER" id="PTHR36182">
    <property type="entry name" value="PROTEIN, PUTATIVE (AFU_ORTHOLOGUE AFUA_6G10930)-RELATED"/>
    <property type="match status" value="1"/>
</dbReference>
<keyword evidence="2" id="KW-0732">Signal</keyword>
<feature type="compositionally biased region" description="Pro residues" evidence="1">
    <location>
        <begin position="343"/>
        <end position="352"/>
    </location>
</feature>
<reference evidence="3 4" key="2">
    <citation type="journal article" date="2013" name="PLoS Genet.">
        <title>Comparative genome structure, secondary metabolite, and effector coding capacity across Cochliobolus pathogens.</title>
        <authorList>
            <person name="Condon B.J."/>
            <person name="Leng Y."/>
            <person name="Wu D."/>
            <person name="Bushley K.E."/>
            <person name="Ohm R.A."/>
            <person name="Otillar R."/>
            <person name="Martin J."/>
            <person name="Schackwitz W."/>
            <person name="Grimwood J."/>
            <person name="MohdZainudin N."/>
            <person name="Xue C."/>
            <person name="Wang R."/>
            <person name="Manning V.A."/>
            <person name="Dhillon B."/>
            <person name="Tu Z.J."/>
            <person name="Steffenson B.J."/>
            <person name="Salamov A."/>
            <person name="Sun H."/>
            <person name="Lowry S."/>
            <person name="LaButti K."/>
            <person name="Han J."/>
            <person name="Copeland A."/>
            <person name="Lindquist E."/>
            <person name="Barry K."/>
            <person name="Schmutz J."/>
            <person name="Baker S.E."/>
            <person name="Ciuffetti L.M."/>
            <person name="Grigoriev I.V."/>
            <person name="Zhong S."/>
            <person name="Turgeon B.G."/>
        </authorList>
    </citation>
    <scope>NUCLEOTIDE SEQUENCE [LARGE SCALE GENOMIC DNA]</scope>
    <source>
        <strain evidence="4">28A</strain>
    </source>
</reference>
<dbReference type="OrthoDB" id="2342176at2759"/>
<dbReference type="GeneID" id="19399605"/>
<dbReference type="Proteomes" id="UP000016935">
    <property type="component" value="Unassembled WGS sequence"/>
</dbReference>
<dbReference type="EMBL" id="KB908866">
    <property type="protein sequence ID" value="EOA81334.1"/>
    <property type="molecule type" value="Genomic_DNA"/>
</dbReference>
<name>R0JUZ9_EXST2</name>
<evidence type="ECO:0000256" key="2">
    <source>
        <dbReference type="SAM" id="SignalP"/>
    </source>
</evidence>
<evidence type="ECO:0000313" key="3">
    <source>
        <dbReference type="EMBL" id="EOA81334.1"/>
    </source>
</evidence>
<evidence type="ECO:0000313" key="4">
    <source>
        <dbReference type="Proteomes" id="UP000016935"/>
    </source>
</evidence>